<dbReference type="OrthoDB" id="5413280at2759"/>
<evidence type="ECO:0000313" key="2">
    <source>
        <dbReference type="EMBL" id="KAH6657875.1"/>
    </source>
</evidence>
<gene>
    <name evidence="2" type="ORF">BKA67DRAFT_533062</name>
</gene>
<comment type="caution">
    <text evidence="2">The sequence shown here is derived from an EMBL/GenBank/DDBJ whole genome shotgun (WGS) entry which is preliminary data.</text>
</comment>
<accession>A0A9P9A2E5</accession>
<dbReference type="GeneID" id="70128541"/>
<evidence type="ECO:0000313" key="3">
    <source>
        <dbReference type="Proteomes" id="UP000758603"/>
    </source>
</evidence>
<proteinExistence type="predicted"/>
<dbReference type="RefSeq" id="XP_045962109.1">
    <property type="nucleotide sequence ID" value="XM_046099649.1"/>
</dbReference>
<sequence>MDSFHPIDPMNLNSVNTLSFIVHPCALPATQVFSEHGEGENHVQNVTAERTAEAKPAVSVADNSEPLDHGSTAEELAQAAKQLRDQVKESIGIFRKFRERYDKEVEGVRRYASEVSCRRIWNEKVVKNTNFVDGLNKEDNRLVYQHHKLRTCLTHLNACASRAATETALDNADQHDPRGLQLEKIQLAGERVDRLAEKAILSEAACADLITELGELLLLVDSQSPGGSRVYRFDKRQVMSEGSDGSGGYPFDEQRVTPGGSGDSGDEQRGGGDDGAGQTAGYERASNDGNAANGIDDESDNDNGEQPRCSILDLKSIVDNTDLREEKLVKHRPQQSNQNRIVLIFKKKTARRISHSSVLTQSSQRLSHRNTGQPMFYLADIYIGARPCFSDASIASFSSWTLTGRPVIPPQGRVTAVVNEDYSEFLLCEK</sequence>
<feature type="region of interest" description="Disordered" evidence="1">
    <location>
        <begin position="239"/>
        <end position="310"/>
    </location>
</feature>
<keyword evidence="3" id="KW-1185">Reference proteome</keyword>
<evidence type="ECO:0000256" key="1">
    <source>
        <dbReference type="SAM" id="MobiDB-lite"/>
    </source>
</evidence>
<reference evidence="2" key="1">
    <citation type="journal article" date="2021" name="Nat. Commun.">
        <title>Genetic determinants of endophytism in the Arabidopsis root mycobiome.</title>
        <authorList>
            <person name="Mesny F."/>
            <person name="Miyauchi S."/>
            <person name="Thiergart T."/>
            <person name="Pickel B."/>
            <person name="Atanasova L."/>
            <person name="Karlsson M."/>
            <person name="Huettel B."/>
            <person name="Barry K.W."/>
            <person name="Haridas S."/>
            <person name="Chen C."/>
            <person name="Bauer D."/>
            <person name="Andreopoulos W."/>
            <person name="Pangilinan J."/>
            <person name="LaButti K."/>
            <person name="Riley R."/>
            <person name="Lipzen A."/>
            <person name="Clum A."/>
            <person name="Drula E."/>
            <person name="Henrissat B."/>
            <person name="Kohler A."/>
            <person name="Grigoriev I.V."/>
            <person name="Martin F.M."/>
            <person name="Hacquard S."/>
        </authorList>
    </citation>
    <scope>NUCLEOTIDE SEQUENCE</scope>
    <source>
        <strain evidence="2">MPI-SDFR-AT-0073</strain>
    </source>
</reference>
<organism evidence="2 3">
    <name type="scientific">Truncatella angustata</name>
    <dbReference type="NCBI Taxonomy" id="152316"/>
    <lineage>
        <taxon>Eukaryota</taxon>
        <taxon>Fungi</taxon>
        <taxon>Dikarya</taxon>
        <taxon>Ascomycota</taxon>
        <taxon>Pezizomycotina</taxon>
        <taxon>Sordariomycetes</taxon>
        <taxon>Xylariomycetidae</taxon>
        <taxon>Amphisphaeriales</taxon>
        <taxon>Sporocadaceae</taxon>
        <taxon>Truncatella</taxon>
    </lineage>
</organism>
<dbReference type="Proteomes" id="UP000758603">
    <property type="component" value="Unassembled WGS sequence"/>
</dbReference>
<protein>
    <submittedName>
        <fullName evidence="2">Uncharacterized protein</fullName>
    </submittedName>
</protein>
<feature type="region of interest" description="Disordered" evidence="1">
    <location>
        <begin position="51"/>
        <end position="70"/>
    </location>
</feature>
<name>A0A9P9A2E5_9PEZI</name>
<dbReference type="EMBL" id="JAGPXC010000002">
    <property type="protein sequence ID" value="KAH6657875.1"/>
    <property type="molecule type" value="Genomic_DNA"/>
</dbReference>
<dbReference type="AlphaFoldDB" id="A0A9P9A2E5"/>